<comment type="function">
    <text evidence="1">Abolishes the inhibitory effect of tetracyclin on protein synthesis by a non-covalent modification of the ribosomes.</text>
</comment>
<dbReference type="SUPFAM" id="SSF52540">
    <property type="entry name" value="P-loop containing nucleoside triphosphate hydrolases"/>
    <property type="match status" value="1"/>
</dbReference>
<dbReference type="InterPro" id="IPR031157">
    <property type="entry name" value="G_TR_CS"/>
</dbReference>
<dbReference type="InterPro" id="IPR005225">
    <property type="entry name" value="Small_GTP-bd"/>
</dbReference>
<evidence type="ECO:0000313" key="7">
    <source>
        <dbReference type="EMBL" id="SDJ42259.1"/>
    </source>
</evidence>
<reference evidence="8" key="1">
    <citation type="submission" date="2016-10" db="EMBL/GenBank/DDBJ databases">
        <authorList>
            <person name="Varghese N."/>
            <person name="Submissions S."/>
        </authorList>
    </citation>
    <scope>NUCLEOTIDE SEQUENCE [LARGE SCALE GENOMIC DNA]</scope>
    <source>
        <strain evidence="8">CGMCC 1.11012</strain>
    </source>
</reference>
<organism evidence="7 8">
    <name type="scientific">Paenibacillus typhae</name>
    <dbReference type="NCBI Taxonomy" id="1174501"/>
    <lineage>
        <taxon>Bacteria</taxon>
        <taxon>Bacillati</taxon>
        <taxon>Bacillota</taxon>
        <taxon>Bacilli</taxon>
        <taxon>Bacillales</taxon>
        <taxon>Paenibacillaceae</taxon>
        <taxon>Paenibacillus</taxon>
    </lineage>
</organism>
<keyword evidence="3" id="KW-0648">Protein biosynthesis</keyword>
<dbReference type="InterPro" id="IPR053905">
    <property type="entry name" value="EF-G-like_DII"/>
</dbReference>
<dbReference type="Pfam" id="PF14492">
    <property type="entry name" value="EFG_III"/>
    <property type="match status" value="1"/>
</dbReference>
<dbReference type="InterPro" id="IPR000640">
    <property type="entry name" value="EFG_V-like"/>
</dbReference>
<dbReference type="PRINTS" id="PR00315">
    <property type="entry name" value="ELONGATNFCT"/>
</dbReference>
<dbReference type="GO" id="GO:0006412">
    <property type="term" value="P:translation"/>
    <property type="evidence" value="ECO:0007669"/>
    <property type="project" value="UniProtKB-KW"/>
</dbReference>
<feature type="domain" description="Tr-type G" evidence="6">
    <location>
        <begin position="7"/>
        <end position="258"/>
    </location>
</feature>
<evidence type="ECO:0000256" key="5">
    <source>
        <dbReference type="ARBA" id="ARBA00023251"/>
    </source>
</evidence>
<dbReference type="SUPFAM" id="SSF54211">
    <property type="entry name" value="Ribosomal protein S5 domain 2-like"/>
    <property type="match status" value="1"/>
</dbReference>
<dbReference type="GO" id="GO:0003924">
    <property type="term" value="F:GTPase activity"/>
    <property type="evidence" value="ECO:0007669"/>
    <property type="project" value="InterPro"/>
</dbReference>
<dbReference type="PROSITE" id="PS51722">
    <property type="entry name" value="G_TR_2"/>
    <property type="match status" value="1"/>
</dbReference>
<dbReference type="InterPro" id="IPR005517">
    <property type="entry name" value="Transl_elong_EFG/EF2_IV"/>
</dbReference>
<dbReference type="Pfam" id="PF03764">
    <property type="entry name" value="EFG_IV"/>
    <property type="match status" value="1"/>
</dbReference>
<evidence type="ECO:0000313" key="8">
    <source>
        <dbReference type="Proteomes" id="UP000199050"/>
    </source>
</evidence>
<dbReference type="InterPro" id="IPR000795">
    <property type="entry name" value="T_Tr_GTP-bd_dom"/>
</dbReference>
<dbReference type="SUPFAM" id="SSF54980">
    <property type="entry name" value="EF-G C-terminal domain-like"/>
    <property type="match status" value="2"/>
</dbReference>
<protein>
    <submittedName>
        <fullName evidence="7">Ribosomal protection tetracycline resistance protein</fullName>
    </submittedName>
</protein>
<dbReference type="Gene3D" id="3.30.70.870">
    <property type="entry name" value="Elongation Factor G (Translational Gtpase), domain 3"/>
    <property type="match status" value="1"/>
</dbReference>
<keyword evidence="2" id="KW-0547">Nucleotide-binding</keyword>
<proteinExistence type="predicted"/>
<dbReference type="Pfam" id="PF22042">
    <property type="entry name" value="EF-G_D2"/>
    <property type="match status" value="1"/>
</dbReference>
<dbReference type="GO" id="GO:0046677">
    <property type="term" value="P:response to antibiotic"/>
    <property type="evidence" value="ECO:0007669"/>
    <property type="project" value="UniProtKB-KW"/>
</dbReference>
<dbReference type="Gene3D" id="2.40.30.10">
    <property type="entry name" value="Translation factors"/>
    <property type="match status" value="1"/>
</dbReference>
<name>A0A1G8TL34_9BACL</name>
<evidence type="ECO:0000259" key="6">
    <source>
        <dbReference type="PROSITE" id="PS51722"/>
    </source>
</evidence>
<dbReference type="Gene3D" id="3.30.230.10">
    <property type="match status" value="1"/>
</dbReference>
<dbReference type="SMART" id="SM00889">
    <property type="entry name" value="EFG_IV"/>
    <property type="match status" value="1"/>
</dbReference>
<dbReference type="InterPro" id="IPR014721">
    <property type="entry name" value="Ribsml_uS5_D2-typ_fold_subgr"/>
</dbReference>
<sequence>MNQQQRAERMNIGIFAHVDAGKTTTTEHILYESGRIRALGSVDSGTAVTDSMEVERQRGISVRAALASFSWRGVQVNLVDTPGHVDFLSEVERSLRVMDCAVLILSAVEGVQAQSEMIWNALRKLGIPTLIFVNKMDRTGADPEAVLAQARTYLSGDIIPVQQPLGREQDYRGAADLWSVESDTAARTELLETLAERDESLLELYMAGGETDLLYWKKYMQTAAAAGRLFPLVYGVAAKGIGITELLDAMIDYFPRAGGDAEQPVSGIVYNIQRDKSMGRMAFVRLYEGTIRNRDTVTNYSQATEAKVTQIRKVEGGRTEDVGALEAGDIAVVYGLSGVRIGDVLGRPDAVPQEAKLAVPLLTVRVFWDADMDDHKVIGALQELADEDPQLGAEWLPEERELHIKVMGPIQLEVLDSVLQSRYGLKVTFGQPSVIYKETPRAAGEGYVAYLMPKPCWAILRFHIEPGPPGSGLVYESVVRSSDLLPQYQNETARRVPEALQQGLYGWEVTDLKVTLVEGNHHVWHTHPLDFAVATPMGLMDGLNRIGTRLLEPVLAVRIVVPEENAGRVMNDLVQMRGSFEPPVLQGERMIIEGRLPLATSLDYPVTLSSYTKGRSTFASAFAGYEPCPPDVTAERTRRGVNPLDQAKYILSVRKALQS</sequence>
<keyword evidence="4" id="KW-0342">GTP-binding</keyword>
<dbReference type="NCBIfam" id="TIGR00231">
    <property type="entry name" value="small_GTP"/>
    <property type="match status" value="1"/>
</dbReference>
<dbReference type="PROSITE" id="PS00301">
    <property type="entry name" value="G_TR_1"/>
    <property type="match status" value="1"/>
</dbReference>
<dbReference type="PRINTS" id="PR01037">
    <property type="entry name" value="TCRTETOQM"/>
</dbReference>
<dbReference type="InterPro" id="IPR009000">
    <property type="entry name" value="Transl_B-barrel_sf"/>
</dbReference>
<dbReference type="InterPro" id="IPR027417">
    <property type="entry name" value="P-loop_NTPase"/>
</dbReference>
<evidence type="ECO:0000256" key="1">
    <source>
        <dbReference type="ARBA" id="ARBA00003987"/>
    </source>
</evidence>
<dbReference type="SMART" id="SM00838">
    <property type="entry name" value="EFG_C"/>
    <property type="match status" value="1"/>
</dbReference>
<dbReference type="EMBL" id="FNDX01000017">
    <property type="protein sequence ID" value="SDJ42259.1"/>
    <property type="molecule type" value="Genomic_DNA"/>
</dbReference>
<dbReference type="Pfam" id="PF00009">
    <property type="entry name" value="GTP_EFTU"/>
    <property type="match status" value="1"/>
</dbReference>
<keyword evidence="5" id="KW-0046">Antibiotic resistance</keyword>
<dbReference type="InterPro" id="IPR041095">
    <property type="entry name" value="EFG_II"/>
</dbReference>
<dbReference type="Gene3D" id="3.40.50.300">
    <property type="entry name" value="P-loop containing nucleotide triphosphate hydrolases"/>
    <property type="match status" value="1"/>
</dbReference>
<dbReference type="Gene3D" id="3.30.70.240">
    <property type="match status" value="1"/>
</dbReference>
<dbReference type="Proteomes" id="UP000199050">
    <property type="component" value="Unassembled WGS sequence"/>
</dbReference>
<dbReference type="RefSeq" id="WP_090715404.1">
    <property type="nucleotide sequence ID" value="NZ_CBCSKY010000097.1"/>
</dbReference>
<dbReference type="InterPro" id="IPR020568">
    <property type="entry name" value="Ribosomal_Su5_D2-typ_SF"/>
</dbReference>
<dbReference type="GO" id="GO:0032790">
    <property type="term" value="P:ribosome disassembly"/>
    <property type="evidence" value="ECO:0007669"/>
    <property type="project" value="TreeGrafter"/>
</dbReference>
<dbReference type="InterPro" id="IPR035650">
    <property type="entry name" value="Tet_C"/>
</dbReference>
<dbReference type="OrthoDB" id="9801591at2"/>
<evidence type="ECO:0000256" key="4">
    <source>
        <dbReference type="ARBA" id="ARBA00023134"/>
    </source>
</evidence>
<dbReference type="PANTHER" id="PTHR43261">
    <property type="entry name" value="TRANSLATION ELONGATION FACTOR G-RELATED"/>
    <property type="match status" value="1"/>
</dbReference>
<dbReference type="AlphaFoldDB" id="A0A1G8TL34"/>
<accession>A0A1G8TL34</accession>
<gene>
    <name evidence="7" type="ORF">SAMN05216192_11715</name>
</gene>
<dbReference type="GO" id="GO:0005525">
    <property type="term" value="F:GTP binding"/>
    <property type="evidence" value="ECO:0007669"/>
    <property type="project" value="UniProtKB-KW"/>
</dbReference>
<dbReference type="Pfam" id="PF00679">
    <property type="entry name" value="EFG_C"/>
    <property type="match status" value="1"/>
</dbReference>
<dbReference type="InterPro" id="IPR035647">
    <property type="entry name" value="EFG_III/V"/>
</dbReference>
<dbReference type="SUPFAM" id="SSF50447">
    <property type="entry name" value="Translation proteins"/>
    <property type="match status" value="1"/>
</dbReference>
<evidence type="ECO:0000256" key="2">
    <source>
        <dbReference type="ARBA" id="ARBA00022741"/>
    </source>
</evidence>
<evidence type="ECO:0000256" key="3">
    <source>
        <dbReference type="ARBA" id="ARBA00022917"/>
    </source>
</evidence>
<dbReference type="STRING" id="1174501.SAMN05216192_11715"/>
<dbReference type="CDD" id="cd03711">
    <property type="entry name" value="Tet_C"/>
    <property type="match status" value="1"/>
</dbReference>
<keyword evidence="8" id="KW-1185">Reference proteome</keyword>
<dbReference type="PANTHER" id="PTHR43261:SF1">
    <property type="entry name" value="RIBOSOME-RELEASING FACTOR 2, MITOCHONDRIAL"/>
    <property type="match status" value="1"/>
</dbReference>